<evidence type="ECO:0000256" key="3">
    <source>
        <dbReference type="ARBA" id="ARBA00022946"/>
    </source>
</evidence>
<dbReference type="EMBL" id="OU963863">
    <property type="protein sequence ID" value="CAH0385066.1"/>
    <property type="molecule type" value="Genomic_DNA"/>
</dbReference>
<reference evidence="9" key="1">
    <citation type="submission" date="2021-12" db="EMBL/GenBank/DDBJ databases">
        <authorList>
            <person name="King R."/>
        </authorList>
    </citation>
    <scope>NUCLEOTIDE SEQUENCE</scope>
</reference>
<dbReference type="Pfam" id="PF10244">
    <property type="entry name" value="MRP-L51"/>
    <property type="match status" value="1"/>
</dbReference>
<evidence type="ECO:0000256" key="7">
    <source>
        <dbReference type="ARBA" id="ARBA00035182"/>
    </source>
</evidence>
<keyword evidence="6" id="KW-0687">Ribonucleoprotein</keyword>
<evidence type="ECO:0000256" key="5">
    <source>
        <dbReference type="ARBA" id="ARBA00023128"/>
    </source>
</evidence>
<comment type="similarity">
    <text evidence="2">Belongs to the mitochondrion-specific ribosomal protein mL51 family.</text>
</comment>
<dbReference type="GO" id="GO:0006412">
    <property type="term" value="P:translation"/>
    <property type="evidence" value="ECO:0007669"/>
    <property type="project" value="TreeGrafter"/>
</dbReference>
<dbReference type="AlphaFoldDB" id="A0A9P0A802"/>
<dbReference type="Proteomes" id="UP001152759">
    <property type="component" value="Chromosome 2"/>
</dbReference>
<evidence type="ECO:0000256" key="1">
    <source>
        <dbReference type="ARBA" id="ARBA00004173"/>
    </source>
</evidence>
<keyword evidence="5" id="KW-0496">Mitochondrion</keyword>
<dbReference type="PANTHER" id="PTHR13409:SF0">
    <property type="entry name" value="LARGE RIBOSOMAL SUBUNIT PROTEIN ML51"/>
    <property type="match status" value="1"/>
</dbReference>
<evidence type="ECO:0000256" key="2">
    <source>
        <dbReference type="ARBA" id="ARBA00010972"/>
    </source>
</evidence>
<comment type="subcellular location">
    <subcellularLocation>
        <location evidence="1">Mitochondrion</location>
    </subcellularLocation>
</comment>
<keyword evidence="3" id="KW-0809">Transit peptide</keyword>
<protein>
    <recommendedName>
        <fullName evidence="7">Large ribosomal subunit protein mL51</fullName>
    </recommendedName>
    <alternativeName>
        <fullName evidence="8">39S ribosomal protein L51, mitochondrial</fullName>
    </alternativeName>
</protein>
<keyword evidence="10" id="KW-1185">Reference proteome</keyword>
<evidence type="ECO:0000256" key="4">
    <source>
        <dbReference type="ARBA" id="ARBA00022980"/>
    </source>
</evidence>
<gene>
    <name evidence="9" type="ORF">BEMITA_LOCUS4326</name>
</gene>
<dbReference type="GO" id="GO:0003735">
    <property type="term" value="F:structural constituent of ribosome"/>
    <property type="evidence" value="ECO:0007669"/>
    <property type="project" value="InterPro"/>
</dbReference>
<evidence type="ECO:0000256" key="8">
    <source>
        <dbReference type="ARBA" id="ARBA00035419"/>
    </source>
</evidence>
<organism evidence="9 10">
    <name type="scientific">Bemisia tabaci</name>
    <name type="common">Sweetpotato whitefly</name>
    <name type="synonym">Aleurodes tabaci</name>
    <dbReference type="NCBI Taxonomy" id="7038"/>
    <lineage>
        <taxon>Eukaryota</taxon>
        <taxon>Metazoa</taxon>
        <taxon>Ecdysozoa</taxon>
        <taxon>Arthropoda</taxon>
        <taxon>Hexapoda</taxon>
        <taxon>Insecta</taxon>
        <taxon>Pterygota</taxon>
        <taxon>Neoptera</taxon>
        <taxon>Paraneoptera</taxon>
        <taxon>Hemiptera</taxon>
        <taxon>Sternorrhyncha</taxon>
        <taxon>Aleyrodoidea</taxon>
        <taxon>Aleyrodidae</taxon>
        <taxon>Aleyrodinae</taxon>
        <taxon>Bemisia</taxon>
    </lineage>
</organism>
<evidence type="ECO:0000256" key="6">
    <source>
        <dbReference type="ARBA" id="ARBA00023274"/>
    </source>
</evidence>
<evidence type="ECO:0000313" key="10">
    <source>
        <dbReference type="Proteomes" id="UP001152759"/>
    </source>
</evidence>
<dbReference type="InterPro" id="IPR019373">
    <property type="entry name" value="Ribosomal_mL51"/>
</dbReference>
<dbReference type="GO" id="GO:0005762">
    <property type="term" value="C:mitochondrial large ribosomal subunit"/>
    <property type="evidence" value="ECO:0007669"/>
    <property type="project" value="TreeGrafter"/>
</dbReference>
<evidence type="ECO:0000313" key="9">
    <source>
        <dbReference type="EMBL" id="CAH0385066.1"/>
    </source>
</evidence>
<accession>A0A9P0A802</accession>
<keyword evidence="4" id="KW-0689">Ribosomal protein</keyword>
<dbReference type="PANTHER" id="PTHR13409">
    <property type="entry name" value="MITOCHONDRIAL 39S RIBOSOMAL PROTEIN L51"/>
    <property type="match status" value="1"/>
</dbReference>
<proteinExistence type="inferred from homology"/>
<sequence>MSWFPSLAKKIFNPQLTFVRNRYWKDRQGAGHLLKRHGYEETIHKEGLLPRPEPGDTQRLKTLPIYRPNDTWAEHKALFGQNDYIDILGNERVKPHKILYNIPMWLRGVRGNEYQVILRKYKTLAPGIYPVARPTKWHQLRFRIKYLSFFLNRKTKWPLRPGIKR</sequence>
<name>A0A9P0A802_BEMTA</name>